<dbReference type="SUPFAM" id="SSF53098">
    <property type="entry name" value="Ribonuclease H-like"/>
    <property type="match status" value="1"/>
</dbReference>
<sequence length="715" mass="81484">MENGPSSLKRRQAHIISDVISTMALYSNSTLDLDTMILHQTPVFLKKLPCDGSPNLGSLEPKTSLNNKGSDKTSTTHLENVRSGYSPKSFRSSPENGQRMSRDRGVRSLSRSEWEDRRKKGLCFRCGQQPSRSAYSSPVILVRKKDNTWRMCVDYRALNKVTIPDKYPIPIVEELLDELHGACFFSKLDLKSGYNQIRMELGSIEKTTFRTHDGGHYEYLVMPFGLTNAPATFQAVMNDIFRPLLRRKVVIFFDDILVYSQSWDDHVADLQQVLSTLVQHHFVVNKQKSHLVKLHPVLGLPDFSSPFMVECDASGRGIGAVLMQHHKPIAYFSKALSDRNLAKSAYEREMMALVLAIQHWRPYLLGRRFIVYTDQHSLKYLLQQRVSTPDQQNWVAKLLGYNFDIQYKPGRENRAADALSRRADSGDFQKLLSSPIWLQGSQLIEEAKANTEIQQLLQKVQLNPSKYPGYPVKQGILHYQNRLVISRQSRFIPALLHEFHMTAIGGHSGLYRTYRRLAANLYWPGMTNTVKQFVQECDICQRCKASSVAPGGLLQPLDIPEAVWENLSMDFIVGLPTSKGFNVILVVVDRLSKYAHFILLKHPYSAKTVAEAFIKDIIRWTSEAGKTVLEVLVSWKTRPVEESTWEPYDLLAEQFPHFSLEDKANFQAGSNDAIPRKSQAIKMYSRRKKKKIGTAVTNQQFNAIFGSLFNPFGYI</sequence>
<dbReference type="FunFam" id="3.10.20.370:FF:000001">
    <property type="entry name" value="Retrovirus-related Pol polyprotein from transposon 17.6-like protein"/>
    <property type="match status" value="1"/>
</dbReference>
<dbReference type="AlphaFoldDB" id="A0A5N6NZ26"/>
<keyword evidence="3" id="KW-0540">Nuclease</keyword>
<dbReference type="Gene3D" id="3.30.70.270">
    <property type="match status" value="1"/>
</dbReference>
<gene>
    <name evidence="9" type="ORF">E3N88_15756</name>
</gene>
<dbReference type="InterPro" id="IPR036397">
    <property type="entry name" value="RNaseH_sf"/>
</dbReference>
<keyword evidence="10" id="KW-1185">Reference proteome</keyword>
<proteinExistence type="predicted"/>
<feature type="domain" description="Reverse transcriptase" evidence="8">
    <location>
        <begin position="123"/>
        <end position="322"/>
    </location>
</feature>
<evidence type="ECO:0000259" key="8">
    <source>
        <dbReference type="PROSITE" id="PS50878"/>
    </source>
</evidence>
<protein>
    <recommendedName>
        <fullName evidence="8">Reverse transcriptase domain-containing protein</fullName>
    </recommendedName>
</protein>
<dbReference type="EMBL" id="SZYD01000008">
    <property type="protein sequence ID" value="KAD5508053.1"/>
    <property type="molecule type" value="Genomic_DNA"/>
</dbReference>
<evidence type="ECO:0000313" key="9">
    <source>
        <dbReference type="EMBL" id="KAD5508053.1"/>
    </source>
</evidence>
<dbReference type="PROSITE" id="PS50878">
    <property type="entry name" value="RT_POL"/>
    <property type="match status" value="1"/>
</dbReference>
<evidence type="ECO:0000256" key="5">
    <source>
        <dbReference type="ARBA" id="ARBA00022801"/>
    </source>
</evidence>
<dbReference type="InterPro" id="IPR041588">
    <property type="entry name" value="Integrase_H2C2"/>
</dbReference>
<dbReference type="GO" id="GO:0003964">
    <property type="term" value="F:RNA-directed DNA polymerase activity"/>
    <property type="evidence" value="ECO:0007669"/>
    <property type="project" value="UniProtKB-KW"/>
</dbReference>
<dbReference type="InterPro" id="IPR050951">
    <property type="entry name" value="Retrovirus_Pol_polyprotein"/>
</dbReference>
<dbReference type="Pfam" id="PF00078">
    <property type="entry name" value="RVT_1"/>
    <property type="match status" value="1"/>
</dbReference>
<dbReference type="CDD" id="cd09274">
    <property type="entry name" value="RNase_HI_RT_Ty3"/>
    <property type="match status" value="1"/>
</dbReference>
<dbReference type="Gene3D" id="1.10.340.70">
    <property type="match status" value="1"/>
</dbReference>
<dbReference type="Pfam" id="PF17921">
    <property type="entry name" value="Integrase_H2C2"/>
    <property type="match status" value="1"/>
</dbReference>
<dbReference type="InterPro" id="IPR043128">
    <property type="entry name" value="Rev_trsase/Diguanyl_cyclase"/>
</dbReference>
<keyword evidence="2" id="KW-0548">Nucleotidyltransferase</keyword>
<dbReference type="OrthoDB" id="2013610at2759"/>
<evidence type="ECO:0000256" key="6">
    <source>
        <dbReference type="ARBA" id="ARBA00022918"/>
    </source>
</evidence>
<dbReference type="InterPro" id="IPR016197">
    <property type="entry name" value="Chromo-like_dom_sf"/>
</dbReference>
<comment type="caution">
    <text evidence="9">The sequence shown here is derived from an EMBL/GenBank/DDBJ whole genome shotgun (WGS) entry which is preliminary data.</text>
</comment>
<dbReference type="GO" id="GO:0004519">
    <property type="term" value="F:endonuclease activity"/>
    <property type="evidence" value="ECO:0007669"/>
    <property type="project" value="UniProtKB-KW"/>
</dbReference>
<dbReference type="PANTHER" id="PTHR37984:SF5">
    <property type="entry name" value="PROTEIN NYNRIN-LIKE"/>
    <property type="match status" value="1"/>
</dbReference>
<evidence type="ECO:0000313" key="10">
    <source>
        <dbReference type="Proteomes" id="UP000326396"/>
    </source>
</evidence>
<evidence type="ECO:0000256" key="7">
    <source>
        <dbReference type="SAM" id="MobiDB-lite"/>
    </source>
</evidence>
<name>A0A5N6NZ26_9ASTR</name>
<dbReference type="InterPro" id="IPR043502">
    <property type="entry name" value="DNA/RNA_pol_sf"/>
</dbReference>
<evidence type="ECO:0000256" key="1">
    <source>
        <dbReference type="ARBA" id="ARBA00022679"/>
    </source>
</evidence>
<keyword evidence="1" id="KW-0808">Transferase</keyword>
<feature type="compositionally biased region" description="Polar residues" evidence="7">
    <location>
        <begin position="89"/>
        <end position="99"/>
    </location>
</feature>
<dbReference type="Gene3D" id="3.30.420.10">
    <property type="entry name" value="Ribonuclease H-like superfamily/Ribonuclease H"/>
    <property type="match status" value="1"/>
</dbReference>
<dbReference type="Gene3D" id="3.10.20.370">
    <property type="match status" value="1"/>
</dbReference>
<dbReference type="Proteomes" id="UP000326396">
    <property type="component" value="Linkage Group LG16"/>
</dbReference>
<dbReference type="GO" id="GO:0003676">
    <property type="term" value="F:nucleic acid binding"/>
    <property type="evidence" value="ECO:0007669"/>
    <property type="project" value="InterPro"/>
</dbReference>
<evidence type="ECO:0000256" key="4">
    <source>
        <dbReference type="ARBA" id="ARBA00022759"/>
    </source>
</evidence>
<dbReference type="Gene3D" id="3.10.10.10">
    <property type="entry name" value="HIV Type 1 Reverse Transcriptase, subunit A, domain 1"/>
    <property type="match status" value="1"/>
</dbReference>
<evidence type="ECO:0000256" key="3">
    <source>
        <dbReference type="ARBA" id="ARBA00022722"/>
    </source>
</evidence>
<evidence type="ECO:0000256" key="2">
    <source>
        <dbReference type="ARBA" id="ARBA00022695"/>
    </source>
</evidence>
<accession>A0A5N6NZ26</accession>
<organism evidence="9 10">
    <name type="scientific">Mikania micrantha</name>
    <name type="common">bitter vine</name>
    <dbReference type="NCBI Taxonomy" id="192012"/>
    <lineage>
        <taxon>Eukaryota</taxon>
        <taxon>Viridiplantae</taxon>
        <taxon>Streptophyta</taxon>
        <taxon>Embryophyta</taxon>
        <taxon>Tracheophyta</taxon>
        <taxon>Spermatophyta</taxon>
        <taxon>Magnoliopsida</taxon>
        <taxon>eudicotyledons</taxon>
        <taxon>Gunneridae</taxon>
        <taxon>Pentapetalae</taxon>
        <taxon>asterids</taxon>
        <taxon>campanulids</taxon>
        <taxon>Asterales</taxon>
        <taxon>Asteraceae</taxon>
        <taxon>Asteroideae</taxon>
        <taxon>Heliantheae alliance</taxon>
        <taxon>Eupatorieae</taxon>
        <taxon>Mikania</taxon>
    </lineage>
</organism>
<keyword evidence="4" id="KW-0255">Endonuclease</keyword>
<dbReference type="CDD" id="cd01647">
    <property type="entry name" value="RT_LTR"/>
    <property type="match status" value="1"/>
</dbReference>
<dbReference type="GO" id="GO:0016787">
    <property type="term" value="F:hydrolase activity"/>
    <property type="evidence" value="ECO:0007669"/>
    <property type="project" value="UniProtKB-KW"/>
</dbReference>
<keyword evidence="6" id="KW-0695">RNA-directed DNA polymerase</keyword>
<dbReference type="Pfam" id="PF17917">
    <property type="entry name" value="RT_RNaseH"/>
    <property type="match status" value="1"/>
</dbReference>
<dbReference type="InterPro" id="IPR000477">
    <property type="entry name" value="RT_dom"/>
</dbReference>
<keyword evidence="5" id="KW-0378">Hydrolase</keyword>
<dbReference type="SUPFAM" id="SSF54160">
    <property type="entry name" value="Chromo domain-like"/>
    <property type="match status" value="1"/>
</dbReference>
<feature type="region of interest" description="Disordered" evidence="7">
    <location>
        <begin position="55"/>
        <end position="112"/>
    </location>
</feature>
<dbReference type="InterPro" id="IPR012337">
    <property type="entry name" value="RNaseH-like_sf"/>
</dbReference>
<dbReference type="SUPFAM" id="SSF56672">
    <property type="entry name" value="DNA/RNA polymerases"/>
    <property type="match status" value="1"/>
</dbReference>
<dbReference type="PANTHER" id="PTHR37984">
    <property type="entry name" value="PROTEIN CBG26694"/>
    <property type="match status" value="1"/>
</dbReference>
<reference evidence="9 10" key="1">
    <citation type="submission" date="2019-05" db="EMBL/GenBank/DDBJ databases">
        <title>Mikania micrantha, genome provides insights into the molecular mechanism of rapid growth.</title>
        <authorList>
            <person name="Liu B."/>
        </authorList>
    </citation>
    <scope>NUCLEOTIDE SEQUENCE [LARGE SCALE GENOMIC DNA]</scope>
    <source>
        <strain evidence="9">NLD-2019</strain>
        <tissue evidence="9">Leaf</tissue>
    </source>
</reference>
<feature type="compositionally biased region" description="Basic and acidic residues" evidence="7">
    <location>
        <begin position="100"/>
        <end position="112"/>
    </location>
</feature>
<dbReference type="InterPro" id="IPR041373">
    <property type="entry name" value="RT_RNaseH"/>
</dbReference>
<feature type="compositionally biased region" description="Polar residues" evidence="7">
    <location>
        <begin position="61"/>
        <end position="78"/>
    </location>
</feature>